<keyword evidence="3" id="KW-1185">Reference proteome</keyword>
<dbReference type="GO" id="GO:0009055">
    <property type="term" value="F:electron transfer activity"/>
    <property type="evidence" value="ECO:0007669"/>
    <property type="project" value="InterPro"/>
</dbReference>
<dbReference type="InterPro" id="IPR014729">
    <property type="entry name" value="Rossmann-like_a/b/a_fold"/>
</dbReference>
<dbReference type="EMBL" id="CP029288">
    <property type="protein sequence ID" value="AWR96168.1"/>
    <property type="molecule type" value="Genomic_DNA"/>
</dbReference>
<dbReference type="InterPro" id="IPR014730">
    <property type="entry name" value="ETF_a/b_N"/>
</dbReference>
<reference evidence="2 3" key="1">
    <citation type="submission" date="2018-05" db="EMBL/GenBank/DDBJ databases">
        <title>Complete Genome Sequences of Extremely Thermoacidophilic, Metal-Mobilizing Type-Strain Members of the Archaeal Family Sulfolobaceae: Acidianus brierleyi DSM-1651T, Acidianus sulfidivorans DSM-18786T, Metallosphaera hakonensis DSM-7519T, and Metallosphaera prunae DSM-10039T.</title>
        <authorList>
            <person name="Counts J.A."/>
            <person name="Kelly R.M."/>
        </authorList>
    </citation>
    <scope>NUCLEOTIDE SEQUENCE [LARGE SCALE GENOMIC DNA]</scope>
    <source>
        <strain evidence="2 3">JP7</strain>
    </source>
</reference>
<organism evidence="2 3">
    <name type="scientific">Acidianus sulfidivorans JP7</name>
    <dbReference type="NCBI Taxonomy" id="619593"/>
    <lineage>
        <taxon>Archaea</taxon>
        <taxon>Thermoproteota</taxon>
        <taxon>Thermoprotei</taxon>
        <taxon>Sulfolobales</taxon>
        <taxon>Sulfolobaceae</taxon>
        <taxon>Acidianus</taxon>
    </lineage>
</organism>
<gene>
    <name evidence="2" type="ORF">DFR86_00470</name>
</gene>
<proteinExistence type="predicted"/>
<sequence>MNIVVGFKIVPDDTMVKASGDKLLLDVPLKISTYDKNAIEEGVRLKEQFNGKAVGITVGNNDRKSIREALAMGLDEVIAINSKNLDVYGTAMAIAENIKSFNPDIIIFGEQTVDSGTSGVPGYVAELLGLSYISNVKKLNIDQGNNKITADRGMVSYTETVESSLPVVISVGGEINTPRIPSVKQILESSKKPVKEVNFEVEPKVKVSQIKPLQVNRKKIVIEGNINEEVDKLIEKLKEDGVL</sequence>
<accession>A0A2U9IJE6</accession>
<dbReference type="AlphaFoldDB" id="A0A2U9IJE6"/>
<dbReference type="Pfam" id="PF01012">
    <property type="entry name" value="ETF"/>
    <property type="match status" value="1"/>
</dbReference>
<name>A0A2U9IJE6_9CREN</name>
<evidence type="ECO:0000259" key="1">
    <source>
        <dbReference type="SMART" id="SM00893"/>
    </source>
</evidence>
<dbReference type="CDD" id="cd01714">
    <property type="entry name" value="ETF_beta"/>
    <property type="match status" value="1"/>
</dbReference>
<feature type="domain" description="Electron transfer flavoprotein alpha/beta-subunit N-terminal" evidence="1">
    <location>
        <begin position="19"/>
        <end position="206"/>
    </location>
</feature>
<evidence type="ECO:0000313" key="3">
    <source>
        <dbReference type="Proteomes" id="UP000248410"/>
    </source>
</evidence>
<dbReference type="GeneID" id="36836397"/>
<dbReference type="Gene3D" id="3.40.50.620">
    <property type="entry name" value="HUPs"/>
    <property type="match status" value="1"/>
</dbReference>
<dbReference type="PIRSF" id="PIRSF000090">
    <property type="entry name" value="Beta-ETF"/>
    <property type="match status" value="1"/>
</dbReference>
<dbReference type="KEGG" id="asul:DFR86_00470"/>
<dbReference type="SUPFAM" id="SSF52402">
    <property type="entry name" value="Adenine nucleotide alpha hydrolases-like"/>
    <property type="match status" value="1"/>
</dbReference>
<dbReference type="PANTHER" id="PTHR21294">
    <property type="entry name" value="ELECTRON TRANSFER FLAVOPROTEIN BETA-SUBUNIT"/>
    <property type="match status" value="1"/>
</dbReference>
<dbReference type="InterPro" id="IPR012255">
    <property type="entry name" value="ETF_b"/>
</dbReference>
<dbReference type="OrthoDB" id="6635at2157"/>
<protein>
    <submittedName>
        <fullName evidence="2">Electron transfer flavoprotein subunit alpha</fullName>
    </submittedName>
</protein>
<dbReference type="PANTHER" id="PTHR21294:SF20">
    <property type="entry name" value="ELECTRON TRANSFER FLAVOPROTEIN, SUBUNIT BETA (ETFB)"/>
    <property type="match status" value="1"/>
</dbReference>
<dbReference type="InterPro" id="IPR033948">
    <property type="entry name" value="ETF_beta_N"/>
</dbReference>
<dbReference type="SMART" id="SM00893">
    <property type="entry name" value="ETF"/>
    <property type="match status" value="1"/>
</dbReference>
<dbReference type="RefSeq" id="WP_110379058.1">
    <property type="nucleotide sequence ID" value="NZ_CP029288.2"/>
</dbReference>
<evidence type="ECO:0000313" key="2">
    <source>
        <dbReference type="EMBL" id="AWR96168.1"/>
    </source>
</evidence>
<dbReference type="Proteomes" id="UP000248410">
    <property type="component" value="Chromosome"/>
</dbReference>